<dbReference type="Gene3D" id="3.40.50.300">
    <property type="entry name" value="P-loop containing nucleotide triphosphate hydrolases"/>
    <property type="match status" value="2"/>
</dbReference>
<evidence type="ECO:0000313" key="8">
    <source>
        <dbReference type="EMBL" id="QHD65366.1"/>
    </source>
</evidence>
<dbReference type="RefSeq" id="WP_160095693.1">
    <property type="nucleotide sequence ID" value="NZ_CP047224.1"/>
</dbReference>
<dbReference type="SUPFAM" id="SSF52540">
    <property type="entry name" value="P-loop containing nucleoside triphosphate hydrolases"/>
    <property type="match status" value="1"/>
</dbReference>
<evidence type="ECO:0000256" key="6">
    <source>
        <dbReference type="ARBA" id="ARBA00023136"/>
    </source>
</evidence>
<sequence length="306" mass="35066">MLRVDGKNIGFAREGIRILSDVNFSVKSGQILWIKGDNGTGKTTLLRIIAGVLKTFSGSISFYSQGDARNNEPEAIWKEEAKQQDKTLTTETIKKEKNLCGHHLTIEDRSVRQAGYEHCLHKTANNQNLDDAYNKLETASVVGSTLCNKHKHEEKKETKKLMINTSIGEDFTQKIQPHSEITYIGEKLACDEEHTVLENLYFWAKLRNCTHLLQATLEFFDLAKISNIEIRKLSSGWKKKVSLSKLLLFNSKIWILDEPFIHLDKRSIKLFTELFDLRLARNGIIFLVHHDELDIDDDKITRLELG</sequence>
<dbReference type="KEGG" id="nef:GP480_02845"/>
<evidence type="ECO:0000256" key="1">
    <source>
        <dbReference type="ARBA" id="ARBA00022448"/>
    </source>
</evidence>
<keyword evidence="9" id="KW-1185">Reference proteome</keyword>
<accession>A0A6P1GA98</accession>
<feature type="domain" description="ABC transporter" evidence="7">
    <location>
        <begin position="4"/>
        <end position="305"/>
    </location>
</feature>
<dbReference type="GO" id="GO:0016887">
    <property type="term" value="F:ATP hydrolysis activity"/>
    <property type="evidence" value="ECO:0007669"/>
    <property type="project" value="InterPro"/>
</dbReference>
<organism evidence="8 9">
    <name type="scientific">Neorickettsia findlayensis</name>
    <dbReference type="NCBI Taxonomy" id="2686014"/>
    <lineage>
        <taxon>Bacteria</taxon>
        <taxon>Pseudomonadati</taxon>
        <taxon>Pseudomonadota</taxon>
        <taxon>Alphaproteobacteria</taxon>
        <taxon>Rickettsiales</taxon>
        <taxon>Anaplasmataceae</taxon>
        <taxon>Neorickettsia</taxon>
    </lineage>
</organism>
<gene>
    <name evidence="8" type="ORF">GP480_02845</name>
</gene>
<dbReference type="PANTHER" id="PTHR43499:SF1">
    <property type="entry name" value="ABC TRANSPORTER I FAMILY MEMBER 1"/>
    <property type="match status" value="1"/>
</dbReference>
<evidence type="ECO:0000259" key="7">
    <source>
        <dbReference type="PROSITE" id="PS50893"/>
    </source>
</evidence>
<reference evidence="8 9" key="2">
    <citation type="journal article" date="2020" name="MBio">
        <title>Isolation and Molecular Analysis of a Novel Neorickettsia Species That Causes Potomac Horse Fever.</title>
        <authorList>
            <person name="Teymournejad O."/>
            <person name="Lin M."/>
            <person name="Bekebrede H."/>
            <person name="Kamr A."/>
            <person name="Toribio R.E."/>
            <person name="Arroyo L.G."/>
            <person name="Baird J.D."/>
            <person name="Rikihisa Y."/>
        </authorList>
    </citation>
    <scope>NUCLEOTIDE SEQUENCE [LARGE SCALE GENOMIC DNA]</scope>
    <source>
        <strain evidence="8 9">Fin17</strain>
    </source>
</reference>
<dbReference type="GO" id="GO:0017004">
    <property type="term" value="P:cytochrome complex assembly"/>
    <property type="evidence" value="ECO:0007669"/>
    <property type="project" value="UniProtKB-KW"/>
</dbReference>
<dbReference type="AlphaFoldDB" id="A0A6P1GA98"/>
<dbReference type="PANTHER" id="PTHR43499">
    <property type="entry name" value="ABC TRANSPORTER I FAMILY MEMBER 1"/>
    <property type="match status" value="1"/>
</dbReference>
<dbReference type="Pfam" id="PF00005">
    <property type="entry name" value="ABC_tran"/>
    <property type="match status" value="2"/>
</dbReference>
<reference evidence="8 9" key="1">
    <citation type="journal article" date="2020" name="MBio">
        <title>Erratum for Teymournejad et al., 'Isolation and Molecular Analysis of a Novel Neorickettsia Species That Causes Potomac Horse Fever'.</title>
        <authorList>
            <person name="Teymournejad O."/>
            <person name="Lin M."/>
            <person name="Bekebrede H."/>
            <person name="Kamr A."/>
            <person name="Toribio R.E."/>
            <person name="Arroyo L.G."/>
            <person name="Baird J.D."/>
            <person name="Rikihisa Y."/>
        </authorList>
    </citation>
    <scope>NUCLEOTIDE SEQUENCE [LARGE SCALE GENOMIC DNA]</scope>
    <source>
        <strain evidence="8 9">Fin17</strain>
    </source>
</reference>
<dbReference type="Proteomes" id="UP000464912">
    <property type="component" value="Chromosome"/>
</dbReference>
<keyword evidence="2" id="KW-0547">Nucleotide-binding</keyword>
<evidence type="ECO:0000256" key="4">
    <source>
        <dbReference type="ARBA" id="ARBA00022840"/>
    </source>
</evidence>
<keyword evidence="4 8" id="KW-0067">ATP-binding</keyword>
<dbReference type="PROSITE" id="PS00211">
    <property type="entry name" value="ABC_TRANSPORTER_1"/>
    <property type="match status" value="1"/>
</dbReference>
<evidence type="ECO:0000256" key="5">
    <source>
        <dbReference type="ARBA" id="ARBA00022967"/>
    </source>
</evidence>
<dbReference type="InterPro" id="IPR005895">
    <property type="entry name" value="ABC_transptr_haem_export_CcmA"/>
</dbReference>
<proteinExistence type="predicted"/>
<dbReference type="PROSITE" id="PS50893">
    <property type="entry name" value="ABC_TRANSPORTER_2"/>
    <property type="match status" value="1"/>
</dbReference>
<dbReference type="GO" id="GO:0022857">
    <property type="term" value="F:transmembrane transporter activity"/>
    <property type="evidence" value="ECO:0007669"/>
    <property type="project" value="InterPro"/>
</dbReference>
<keyword evidence="5" id="KW-1278">Translocase</keyword>
<protein>
    <submittedName>
        <fullName evidence="8">ATP-binding cassette domain-containing protein</fullName>
    </submittedName>
</protein>
<keyword evidence="3" id="KW-0201">Cytochrome c-type biogenesis</keyword>
<dbReference type="EMBL" id="CP047224">
    <property type="protein sequence ID" value="QHD65366.1"/>
    <property type="molecule type" value="Genomic_DNA"/>
</dbReference>
<dbReference type="InterPro" id="IPR017871">
    <property type="entry name" value="ABC_transporter-like_CS"/>
</dbReference>
<dbReference type="InterPro" id="IPR003439">
    <property type="entry name" value="ABC_transporter-like_ATP-bd"/>
</dbReference>
<name>A0A6P1GA98_9RICK</name>
<keyword evidence="1" id="KW-0813">Transport</keyword>
<evidence type="ECO:0000313" key="9">
    <source>
        <dbReference type="Proteomes" id="UP000464912"/>
    </source>
</evidence>
<keyword evidence="6" id="KW-0472">Membrane</keyword>
<evidence type="ECO:0000256" key="3">
    <source>
        <dbReference type="ARBA" id="ARBA00022748"/>
    </source>
</evidence>
<dbReference type="GO" id="GO:0005524">
    <property type="term" value="F:ATP binding"/>
    <property type="evidence" value="ECO:0007669"/>
    <property type="project" value="UniProtKB-KW"/>
</dbReference>
<dbReference type="InterPro" id="IPR027417">
    <property type="entry name" value="P-loop_NTPase"/>
</dbReference>
<evidence type="ECO:0000256" key="2">
    <source>
        <dbReference type="ARBA" id="ARBA00022741"/>
    </source>
</evidence>